<dbReference type="PANTHER" id="PTHR39569:SF1">
    <property type="entry name" value="INORGANIC TRIPHOSPHATASE"/>
    <property type="match status" value="1"/>
</dbReference>
<dbReference type="OrthoDB" id="3034217at2"/>
<dbReference type="Pfam" id="PF05235">
    <property type="entry name" value="CHAD"/>
    <property type="match status" value="2"/>
</dbReference>
<dbReference type="GO" id="GO:0050355">
    <property type="term" value="F:inorganic triphosphate phosphatase activity"/>
    <property type="evidence" value="ECO:0007669"/>
    <property type="project" value="InterPro"/>
</dbReference>
<reference evidence="4 5" key="1">
    <citation type="submission" date="2013-11" db="EMBL/GenBank/DDBJ databases">
        <title>Genomic analysis of Pelistega sp. HM-7.</title>
        <authorList>
            <person name="Kumbhare S.V."/>
            <person name="Shetty S.A."/>
            <person name="Sharma O."/>
            <person name="Dhotre D.P."/>
        </authorList>
    </citation>
    <scope>NUCLEOTIDE SEQUENCE [LARGE SCALE GENOMIC DNA]</scope>
    <source>
        <strain evidence="4 5">HM-7</strain>
    </source>
</reference>
<dbReference type="InterPro" id="IPR033469">
    <property type="entry name" value="CYTH-like_dom_sf"/>
</dbReference>
<sequence>MSEQELKLHIPPQSRLKIKKALEKAESITLRAMYFDTSDRQLAKAKVAIRLRQEGTDWVQTLKMAGANSLSRVELNHHRPGPVLDLSLYAGTVAEAVLANLTQPLELRYETDVTRLFKKQRTKKGTVEIAFDTGVVRAGRLELPINEVEFELKSGSIEAMFDLGLRWLNDYQLILDTRSKSHRGDALANMMHKINTTDNEHQLIVEQQETQRFWAERKAVNYTLPKHLNATQALCRLTEECLEQMALNAAYLAEVDTRDVMTVAKPEHVHQLRIGMRRLASNWKLLDGYAHLPDESLRQELKVFLGNFGATRDTDVMLETIMPPLEKAGMPHLELDHYQGRTASELARDVDFQTFLVKLLAWVATAPNTDPIPEKASNEKEDEIVSETTSTAALAEVSPSAESVMLENQQASSTTTDIVSDKEQNNTVSTTNNDDISVLPVPTQTTLDRPFLDIIPLVPSQLNQYSLRKILEKRLNKWNNSIVHHWKKNDRSDIESYHDLRKKIKRMRYGLNVYEGLEGHASLNNYVKKLANAQEVFGQLNDCSTALSYFSSITHKYPEAWFAVGWLSAQISRLKKDSDKVLKELPRKIQFS</sequence>
<feature type="compositionally biased region" description="Polar residues" evidence="1">
    <location>
        <begin position="425"/>
        <end position="435"/>
    </location>
</feature>
<organism evidence="4 5">
    <name type="scientific">Pelistega indica</name>
    <dbReference type="NCBI Taxonomy" id="1414851"/>
    <lineage>
        <taxon>Bacteria</taxon>
        <taxon>Pseudomonadati</taxon>
        <taxon>Pseudomonadota</taxon>
        <taxon>Betaproteobacteria</taxon>
        <taxon>Burkholderiales</taxon>
        <taxon>Alcaligenaceae</taxon>
        <taxon>Pelistega</taxon>
    </lineage>
</organism>
<keyword evidence="5" id="KW-1185">Reference proteome</keyword>
<dbReference type="Gene3D" id="2.40.320.10">
    <property type="entry name" value="Hypothetical Protein Pfu-838710-001"/>
    <property type="match status" value="1"/>
</dbReference>
<feature type="domain" description="CHAD" evidence="3">
    <location>
        <begin position="227"/>
        <end position="592"/>
    </location>
</feature>
<evidence type="ECO:0000259" key="3">
    <source>
        <dbReference type="PROSITE" id="PS51708"/>
    </source>
</evidence>
<dbReference type="Pfam" id="PF01928">
    <property type="entry name" value="CYTH"/>
    <property type="match status" value="1"/>
</dbReference>
<evidence type="ECO:0000313" key="4">
    <source>
        <dbReference type="EMBL" id="ETD72374.1"/>
    </source>
</evidence>
<dbReference type="PROSITE" id="PS51708">
    <property type="entry name" value="CHAD"/>
    <property type="match status" value="1"/>
</dbReference>
<proteinExistence type="predicted"/>
<dbReference type="RefSeq" id="WP_023950206.1">
    <property type="nucleotide sequence ID" value="NZ_AYSV01000067.1"/>
</dbReference>
<dbReference type="PROSITE" id="PS51707">
    <property type="entry name" value="CYTH"/>
    <property type="match status" value="1"/>
</dbReference>
<comment type="caution">
    <text evidence="4">The sequence shown here is derived from an EMBL/GenBank/DDBJ whole genome shotgun (WGS) entry which is preliminary data.</text>
</comment>
<dbReference type="PANTHER" id="PTHR39569">
    <property type="entry name" value="INORGANIC TRIPHOSPHATASE"/>
    <property type="match status" value="1"/>
</dbReference>
<feature type="domain" description="CYTH" evidence="2">
    <location>
        <begin position="1"/>
        <end position="189"/>
    </location>
</feature>
<dbReference type="InterPro" id="IPR007899">
    <property type="entry name" value="CHAD_dom"/>
</dbReference>
<feature type="region of interest" description="Disordered" evidence="1">
    <location>
        <begin position="411"/>
        <end position="436"/>
    </location>
</feature>
<accession>V8G754</accession>
<dbReference type="GO" id="GO:0046872">
    <property type="term" value="F:metal ion binding"/>
    <property type="evidence" value="ECO:0007669"/>
    <property type="project" value="TreeGrafter"/>
</dbReference>
<dbReference type="SMART" id="SM01118">
    <property type="entry name" value="CYTH"/>
    <property type="match status" value="1"/>
</dbReference>
<dbReference type="SUPFAM" id="SSF55154">
    <property type="entry name" value="CYTH-like phosphatases"/>
    <property type="match status" value="1"/>
</dbReference>
<name>V8G754_9BURK</name>
<dbReference type="Proteomes" id="UP000018766">
    <property type="component" value="Unassembled WGS sequence"/>
</dbReference>
<evidence type="ECO:0000259" key="2">
    <source>
        <dbReference type="PROSITE" id="PS51707"/>
    </source>
</evidence>
<protein>
    <submittedName>
        <fullName evidence="4">Adenylate cyclase</fullName>
    </submittedName>
</protein>
<evidence type="ECO:0000313" key="5">
    <source>
        <dbReference type="Proteomes" id="UP000018766"/>
    </source>
</evidence>
<dbReference type="Gene3D" id="1.40.20.10">
    <property type="entry name" value="CHAD domain"/>
    <property type="match status" value="1"/>
</dbReference>
<evidence type="ECO:0000256" key="1">
    <source>
        <dbReference type="SAM" id="MobiDB-lite"/>
    </source>
</evidence>
<dbReference type="InterPro" id="IPR023577">
    <property type="entry name" value="CYTH_domain"/>
</dbReference>
<dbReference type="SMART" id="SM00880">
    <property type="entry name" value="CHAD"/>
    <property type="match status" value="1"/>
</dbReference>
<dbReference type="EMBL" id="AYSV01000067">
    <property type="protein sequence ID" value="ETD72374.1"/>
    <property type="molecule type" value="Genomic_DNA"/>
</dbReference>
<gene>
    <name evidence="4" type="ORF">V757_04495</name>
</gene>
<dbReference type="InterPro" id="IPR038186">
    <property type="entry name" value="CHAD_dom_sf"/>
</dbReference>
<dbReference type="AlphaFoldDB" id="V8G754"/>
<dbReference type="InterPro" id="IPR039013">
    <property type="entry name" value="YgiF"/>
</dbReference>
<dbReference type="PATRIC" id="fig|1414851.3.peg.903"/>
<dbReference type="CDD" id="cd07756">
    <property type="entry name" value="CYTH-like_Pase_CHAD"/>
    <property type="match status" value="1"/>
</dbReference>